<dbReference type="EMBL" id="KJ019119">
    <property type="protein sequence ID" value="AIX36166.1"/>
    <property type="molecule type" value="Genomic_DNA"/>
</dbReference>
<name>A0A0E3HUY9_9CAUD</name>
<organism evidence="1 2">
    <name type="scientific">Synechococcus phage ACG-2014d</name>
    <dbReference type="NCBI Taxonomy" id="1493509"/>
    <lineage>
        <taxon>Viruses</taxon>
        <taxon>Duplodnaviria</taxon>
        <taxon>Heunggongvirae</taxon>
        <taxon>Uroviricota</taxon>
        <taxon>Caudoviricetes</taxon>
        <taxon>Pantevenvirales</taxon>
        <taxon>Kyanoviridae</taxon>
        <taxon>Lowelvirus</taxon>
        <taxon>Lowelvirus tuscon4d</taxon>
    </lineage>
</organism>
<reference evidence="1 2" key="1">
    <citation type="submission" date="2013-12" db="EMBL/GenBank/DDBJ databases">
        <title>Ecological redundancy of diverse viral populations within a natural community.</title>
        <authorList>
            <person name="Gregory A.C."/>
            <person name="LaButti K."/>
            <person name="Copeland A."/>
            <person name="Woyke T."/>
            <person name="Sullivan M.B."/>
        </authorList>
    </citation>
    <scope>NUCLEOTIDE SEQUENCE [LARGE SCALE GENOMIC DNA]</scope>
    <source>
        <strain evidence="1">Syn7803US65</strain>
    </source>
</reference>
<sequence length="108" mass="11619">MRKMILPTLVMSTAVSLAAVPSFLMTLPEAPPLPDGVAEVVEPSWQCPTCSAEEQYVLKELQAQTKITDKNALATLMGNIKQESNSSLTSVKVVLLSPMRTVCLVGMV</sequence>
<evidence type="ECO:0000313" key="2">
    <source>
        <dbReference type="Proteomes" id="UP000185349"/>
    </source>
</evidence>
<evidence type="ECO:0000313" key="1">
    <source>
        <dbReference type="EMBL" id="AIX36166.1"/>
    </source>
</evidence>
<dbReference type="Proteomes" id="UP000185349">
    <property type="component" value="Segment"/>
</dbReference>
<gene>
    <name evidence="1" type="ORF">Syn7803US65_184</name>
</gene>
<proteinExistence type="predicted"/>
<accession>A0A0E3HUY9</accession>
<protein>
    <submittedName>
        <fullName evidence="1">Uncharacterized protein</fullName>
    </submittedName>
</protein>